<sequence>MPDIPLELINEIIGHVEEQGEGLKACTTVAKAWAALAKPLLHQKLSIVHGLEDLEVLKGFIKKIAPWIKHLYVRLNTTSIKSDVGEDIFKTIAEKSNLEHFELDCD</sequence>
<protein>
    <recommendedName>
        <fullName evidence="3">F-box domain-containing protein</fullName>
    </recommendedName>
</protein>
<gene>
    <name evidence="1" type="ORF">CVT26_003905</name>
</gene>
<keyword evidence="2" id="KW-1185">Reference proteome</keyword>
<evidence type="ECO:0000313" key="2">
    <source>
        <dbReference type="Proteomes" id="UP000284706"/>
    </source>
</evidence>
<accession>A0A409X1L6</accession>
<evidence type="ECO:0000313" key="1">
    <source>
        <dbReference type="EMBL" id="PPQ84631.1"/>
    </source>
</evidence>
<feature type="non-terminal residue" evidence="1">
    <location>
        <position position="106"/>
    </location>
</feature>
<dbReference type="AlphaFoldDB" id="A0A409X1L6"/>
<reference evidence="1 2" key="1">
    <citation type="journal article" date="2018" name="Evol. Lett.">
        <title>Horizontal gene cluster transfer increased hallucinogenic mushroom diversity.</title>
        <authorList>
            <person name="Reynolds H.T."/>
            <person name="Vijayakumar V."/>
            <person name="Gluck-Thaler E."/>
            <person name="Korotkin H.B."/>
            <person name="Matheny P.B."/>
            <person name="Slot J.C."/>
        </authorList>
    </citation>
    <scope>NUCLEOTIDE SEQUENCE [LARGE SCALE GENOMIC DNA]</scope>
    <source>
        <strain evidence="1 2">SRW20</strain>
    </source>
</reference>
<proteinExistence type="predicted"/>
<organism evidence="1 2">
    <name type="scientific">Gymnopilus dilepis</name>
    <dbReference type="NCBI Taxonomy" id="231916"/>
    <lineage>
        <taxon>Eukaryota</taxon>
        <taxon>Fungi</taxon>
        <taxon>Dikarya</taxon>
        <taxon>Basidiomycota</taxon>
        <taxon>Agaricomycotina</taxon>
        <taxon>Agaricomycetes</taxon>
        <taxon>Agaricomycetidae</taxon>
        <taxon>Agaricales</taxon>
        <taxon>Agaricineae</taxon>
        <taxon>Hymenogastraceae</taxon>
        <taxon>Gymnopilus</taxon>
    </lineage>
</organism>
<name>A0A409X1L6_9AGAR</name>
<comment type="caution">
    <text evidence="1">The sequence shown here is derived from an EMBL/GenBank/DDBJ whole genome shotgun (WGS) entry which is preliminary data.</text>
</comment>
<dbReference type="EMBL" id="NHYE01004437">
    <property type="protein sequence ID" value="PPQ84631.1"/>
    <property type="molecule type" value="Genomic_DNA"/>
</dbReference>
<dbReference type="InParanoid" id="A0A409X1L6"/>
<evidence type="ECO:0008006" key="3">
    <source>
        <dbReference type="Google" id="ProtNLM"/>
    </source>
</evidence>
<dbReference type="Proteomes" id="UP000284706">
    <property type="component" value="Unassembled WGS sequence"/>
</dbReference>